<keyword evidence="2" id="KW-1185">Reference proteome</keyword>
<name>A0A2T1NEN8_9FLAO</name>
<evidence type="ECO:0000313" key="1">
    <source>
        <dbReference type="EMBL" id="PSG90907.1"/>
    </source>
</evidence>
<evidence type="ECO:0000313" key="2">
    <source>
        <dbReference type="Proteomes" id="UP000238426"/>
    </source>
</evidence>
<dbReference type="EMBL" id="PXOQ01000007">
    <property type="protein sequence ID" value="PSG90907.1"/>
    <property type="molecule type" value="Genomic_DNA"/>
</dbReference>
<accession>A0A2T1NEN8</accession>
<reference evidence="1 2" key="1">
    <citation type="submission" date="2018-03" db="EMBL/GenBank/DDBJ databases">
        <title>Mesoflavibacter sp. HG37 and Mesoflavibacter sp. HG96 sp.nov., two marine bacteria isolated from seawater of Western Pacific Ocean.</title>
        <authorList>
            <person name="Cheng H."/>
            <person name="Wu Y.-H."/>
            <person name="Guo L.-L."/>
            <person name="Xu X.-W."/>
        </authorList>
    </citation>
    <scope>NUCLEOTIDE SEQUENCE [LARGE SCALE GENOMIC DNA]</scope>
    <source>
        <strain evidence="1 2">KCTC 32269</strain>
    </source>
</reference>
<dbReference type="AlphaFoldDB" id="A0A2T1NEN8"/>
<comment type="caution">
    <text evidence="1">The sequence shown here is derived from an EMBL/GenBank/DDBJ whole genome shotgun (WGS) entry which is preliminary data.</text>
</comment>
<organism evidence="1 2">
    <name type="scientific">Aurantibacter aestuarii</name>
    <dbReference type="NCBI Taxonomy" id="1266046"/>
    <lineage>
        <taxon>Bacteria</taxon>
        <taxon>Pseudomonadati</taxon>
        <taxon>Bacteroidota</taxon>
        <taxon>Flavobacteriia</taxon>
        <taxon>Flavobacteriales</taxon>
        <taxon>Flavobacteriaceae</taxon>
        <taxon>Aurantibacter</taxon>
    </lineage>
</organism>
<dbReference type="Proteomes" id="UP000238426">
    <property type="component" value="Unassembled WGS sequence"/>
</dbReference>
<sequence>MKLSTNIDGKWINASEMRPFRDLDIITFENDKINYSVLESTENELNLKEKKVENRSENLSDLKFEFINPSRIRFYRKGKKHTVINETESKTEDKIFEHDYVKLIPTESKISESRIQLLKYNFEWNNEKGVIEFNKILDKPEILEMLKKSGYAGRKILLEKIDDTLLISTYHNNHKGLVLPIKEIDEVKAVLYGFPMEPFETIAERID</sequence>
<proteinExistence type="predicted"/>
<protein>
    <submittedName>
        <fullName evidence="1">Uncharacterized protein</fullName>
    </submittedName>
</protein>
<gene>
    <name evidence="1" type="ORF">C7H52_06440</name>
</gene>